<reference evidence="5" key="1">
    <citation type="journal article" date="2021" name="PeerJ">
        <title>Extensive microbial diversity within the chicken gut microbiome revealed by metagenomics and culture.</title>
        <authorList>
            <person name="Gilroy R."/>
            <person name="Ravi A."/>
            <person name="Getino M."/>
            <person name="Pursley I."/>
            <person name="Horton D.L."/>
            <person name="Alikhan N.F."/>
            <person name="Baker D."/>
            <person name="Gharbi K."/>
            <person name="Hall N."/>
            <person name="Watson M."/>
            <person name="Adriaenssens E.M."/>
            <person name="Foster-Nyarko E."/>
            <person name="Jarju S."/>
            <person name="Secka A."/>
            <person name="Antonio M."/>
            <person name="Oren A."/>
            <person name="Chaudhuri R.R."/>
            <person name="La Ragione R."/>
            <person name="Hildebrand F."/>
            <person name="Pallen M.J."/>
        </authorList>
    </citation>
    <scope>NUCLEOTIDE SEQUENCE</scope>
    <source>
        <strain evidence="5">ChiHjej11B10-19426</strain>
    </source>
</reference>
<dbReference type="GO" id="GO:0006950">
    <property type="term" value="P:response to stress"/>
    <property type="evidence" value="ECO:0007669"/>
    <property type="project" value="TreeGrafter"/>
</dbReference>
<evidence type="ECO:0000256" key="3">
    <source>
        <dbReference type="ARBA" id="ARBA00023163"/>
    </source>
</evidence>
<evidence type="ECO:0000313" key="6">
    <source>
        <dbReference type="Proteomes" id="UP000824014"/>
    </source>
</evidence>
<feature type="domain" description="HTH marR-type" evidence="4">
    <location>
        <begin position="5"/>
        <end position="95"/>
    </location>
</feature>
<dbReference type="InterPro" id="IPR036388">
    <property type="entry name" value="WH-like_DNA-bd_sf"/>
</dbReference>
<protein>
    <submittedName>
        <fullName evidence="5">MarR family transcriptional regulator</fullName>
    </submittedName>
</protein>
<dbReference type="Gene3D" id="1.10.10.10">
    <property type="entry name" value="Winged helix-like DNA-binding domain superfamily/Winged helix DNA-binding domain"/>
    <property type="match status" value="1"/>
</dbReference>
<dbReference type="InterPro" id="IPR000835">
    <property type="entry name" value="HTH_MarR-typ"/>
</dbReference>
<dbReference type="InterPro" id="IPR036390">
    <property type="entry name" value="WH_DNA-bd_sf"/>
</dbReference>
<dbReference type="Proteomes" id="UP000824014">
    <property type="component" value="Unassembled WGS sequence"/>
</dbReference>
<dbReference type="GO" id="GO:0003700">
    <property type="term" value="F:DNA-binding transcription factor activity"/>
    <property type="evidence" value="ECO:0007669"/>
    <property type="project" value="InterPro"/>
</dbReference>
<proteinExistence type="predicted"/>
<accession>A0A9D2DF90</accession>
<evidence type="ECO:0000256" key="2">
    <source>
        <dbReference type="ARBA" id="ARBA00023125"/>
    </source>
</evidence>
<evidence type="ECO:0000313" key="5">
    <source>
        <dbReference type="EMBL" id="HIZ15849.1"/>
    </source>
</evidence>
<dbReference type="GO" id="GO:0003677">
    <property type="term" value="F:DNA binding"/>
    <property type="evidence" value="ECO:0007669"/>
    <property type="project" value="UniProtKB-KW"/>
</dbReference>
<comment type="caution">
    <text evidence="5">The sequence shown here is derived from an EMBL/GenBank/DDBJ whole genome shotgun (WGS) entry which is preliminary data.</text>
</comment>
<sequence length="95" mass="10794">MTCSVPELFHQILKVRAAFRSAMAKSLKAHDIDLSFEMLQILHKLRQRQGVTQQALAVSTVRDKASLTSLLNNMEQRGLVERRTLAEDGRSKLIF</sequence>
<keyword evidence="2" id="KW-0238">DNA-binding</keyword>
<keyword evidence="3" id="KW-0804">Transcription</keyword>
<dbReference type="InterPro" id="IPR039422">
    <property type="entry name" value="MarR/SlyA-like"/>
</dbReference>
<dbReference type="EMBL" id="DXCC01000031">
    <property type="protein sequence ID" value="HIZ15849.1"/>
    <property type="molecule type" value="Genomic_DNA"/>
</dbReference>
<evidence type="ECO:0000256" key="1">
    <source>
        <dbReference type="ARBA" id="ARBA00023015"/>
    </source>
</evidence>
<dbReference type="Pfam" id="PF01047">
    <property type="entry name" value="MarR"/>
    <property type="match status" value="1"/>
</dbReference>
<dbReference type="PANTHER" id="PTHR33164">
    <property type="entry name" value="TRANSCRIPTIONAL REGULATOR, MARR FAMILY"/>
    <property type="match status" value="1"/>
</dbReference>
<reference evidence="5" key="2">
    <citation type="submission" date="2021-04" db="EMBL/GenBank/DDBJ databases">
        <authorList>
            <person name="Gilroy R."/>
        </authorList>
    </citation>
    <scope>NUCLEOTIDE SEQUENCE</scope>
    <source>
        <strain evidence="5">ChiHjej11B10-19426</strain>
    </source>
</reference>
<name>A0A9D2DF90_9BACT</name>
<organism evidence="5 6">
    <name type="scientific">Candidatus Tidjanibacter faecipullorum</name>
    <dbReference type="NCBI Taxonomy" id="2838766"/>
    <lineage>
        <taxon>Bacteria</taxon>
        <taxon>Pseudomonadati</taxon>
        <taxon>Bacteroidota</taxon>
        <taxon>Bacteroidia</taxon>
        <taxon>Bacteroidales</taxon>
        <taxon>Rikenellaceae</taxon>
        <taxon>Tidjanibacter</taxon>
    </lineage>
</organism>
<dbReference type="PROSITE" id="PS50995">
    <property type="entry name" value="HTH_MARR_2"/>
    <property type="match status" value="1"/>
</dbReference>
<evidence type="ECO:0000259" key="4">
    <source>
        <dbReference type="PROSITE" id="PS50995"/>
    </source>
</evidence>
<dbReference type="SUPFAM" id="SSF46785">
    <property type="entry name" value="Winged helix' DNA-binding domain"/>
    <property type="match status" value="1"/>
</dbReference>
<gene>
    <name evidence="5" type="ORF">H9816_08105</name>
</gene>
<dbReference type="AlphaFoldDB" id="A0A9D2DF90"/>
<dbReference type="PANTHER" id="PTHR33164:SF64">
    <property type="entry name" value="TRANSCRIPTIONAL REGULATOR SLYA"/>
    <property type="match status" value="1"/>
</dbReference>
<keyword evidence="1" id="KW-0805">Transcription regulation</keyword>